<evidence type="ECO:0000313" key="2">
    <source>
        <dbReference type="Proteomes" id="UP000825935"/>
    </source>
</evidence>
<evidence type="ECO:0000313" key="1">
    <source>
        <dbReference type="EMBL" id="KAH7316351.1"/>
    </source>
</evidence>
<sequence>MSRNNMQSLSMNSKKGRLEKSIIRVAQRNCSSSQDWIVYINRCWDSSHSVRRTPGEGYHLSRPFCVDCHVRCHQDRLVKGLTRERDTAGIFERGKISEVTDAVCCIQQDRELWR</sequence>
<accession>A0A8T2SDX2</accession>
<reference evidence="1" key="1">
    <citation type="submission" date="2021-08" db="EMBL/GenBank/DDBJ databases">
        <title>WGS assembly of Ceratopteris richardii.</title>
        <authorList>
            <person name="Marchant D.B."/>
            <person name="Chen G."/>
            <person name="Jenkins J."/>
            <person name="Shu S."/>
            <person name="Leebens-Mack J."/>
            <person name="Grimwood J."/>
            <person name="Schmutz J."/>
            <person name="Soltis P."/>
            <person name="Soltis D."/>
            <person name="Chen Z.-H."/>
        </authorList>
    </citation>
    <scope>NUCLEOTIDE SEQUENCE</scope>
    <source>
        <strain evidence="1">Whitten #5841</strain>
        <tissue evidence="1">Leaf</tissue>
    </source>
</reference>
<dbReference type="EMBL" id="CM035426">
    <property type="protein sequence ID" value="KAH7316351.1"/>
    <property type="molecule type" value="Genomic_DNA"/>
</dbReference>
<comment type="caution">
    <text evidence="1">The sequence shown here is derived from an EMBL/GenBank/DDBJ whole genome shotgun (WGS) entry which is preliminary data.</text>
</comment>
<protein>
    <submittedName>
        <fullName evidence="1">Uncharacterized protein</fullName>
    </submittedName>
</protein>
<gene>
    <name evidence="1" type="ORF">KP509_21G089500</name>
</gene>
<dbReference type="Proteomes" id="UP000825935">
    <property type="component" value="Chromosome 21"/>
</dbReference>
<dbReference type="AlphaFoldDB" id="A0A8T2SDX2"/>
<organism evidence="1 2">
    <name type="scientific">Ceratopteris richardii</name>
    <name type="common">Triangle waterfern</name>
    <dbReference type="NCBI Taxonomy" id="49495"/>
    <lineage>
        <taxon>Eukaryota</taxon>
        <taxon>Viridiplantae</taxon>
        <taxon>Streptophyta</taxon>
        <taxon>Embryophyta</taxon>
        <taxon>Tracheophyta</taxon>
        <taxon>Polypodiopsida</taxon>
        <taxon>Polypodiidae</taxon>
        <taxon>Polypodiales</taxon>
        <taxon>Pteridineae</taxon>
        <taxon>Pteridaceae</taxon>
        <taxon>Parkerioideae</taxon>
        <taxon>Ceratopteris</taxon>
    </lineage>
</organism>
<name>A0A8T2SDX2_CERRI</name>
<proteinExistence type="predicted"/>
<keyword evidence="2" id="KW-1185">Reference proteome</keyword>